<dbReference type="SUPFAM" id="SSF51735">
    <property type="entry name" value="NAD(P)-binding Rossmann-fold domains"/>
    <property type="match status" value="1"/>
</dbReference>
<keyword evidence="5" id="KW-1185">Reference proteome</keyword>
<dbReference type="STRING" id="662367.SAMN05216167_11612"/>
<dbReference type="PRINTS" id="PR00080">
    <property type="entry name" value="SDRFAMILY"/>
</dbReference>
<dbReference type="GO" id="GO:0016491">
    <property type="term" value="F:oxidoreductase activity"/>
    <property type="evidence" value="ECO:0007669"/>
    <property type="project" value="UniProtKB-KW"/>
</dbReference>
<feature type="domain" description="Ketoreductase" evidence="3">
    <location>
        <begin position="7"/>
        <end position="193"/>
    </location>
</feature>
<reference evidence="4 5" key="1">
    <citation type="submission" date="2016-10" db="EMBL/GenBank/DDBJ databases">
        <authorList>
            <person name="de Groot N.N."/>
        </authorList>
    </citation>
    <scope>NUCLEOTIDE SEQUENCE [LARGE SCALE GENOMIC DNA]</scope>
    <source>
        <strain evidence="4 5">DSM 26130</strain>
    </source>
</reference>
<dbReference type="PRINTS" id="PR00081">
    <property type="entry name" value="GDHRDH"/>
</dbReference>
<dbReference type="PANTHER" id="PTHR43639:SF1">
    <property type="entry name" value="SHORT-CHAIN DEHYDROGENASE_REDUCTASE FAMILY PROTEIN"/>
    <property type="match status" value="1"/>
</dbReference>
<dbReference type="InterPro" id="IPR036291">
    <property type="entry name" value="NAD(P)-bd_dom_sf"/>
</dbReference>
<comment type="similarity">
    <text evidence="1">Belongs to the short-chain dehydrogenases/reductases (SDR) family.</text>
</comment>
<dbReference type="Gene3D" id="3.40.50.720">
    <property type="entry name" value="NAD(P)-binding Rossmann-like Domain"/>
    <property type="match status" value="1"/>
</dbReference>
<dbReference type="RefSeq" id="WP_093832072.1">
    <property type="nucleotide sequence ID" value="NZ_FOLQ01000016.1"/>
</dbReference>
<evidence type="ECO:0000256" key="1">
    <source>
        <dbReference type="ARBA" id="ARBA00006484"/>
    </source>
</evidence>
<dbReference type="FunFam" id="3.40.50.720:FF:000084">
    <property type="entry name" value="Short-chain dehydrogenase reductase"/>
    <property type="match status" value="1"/>
</dbReference>
<dbReference type="Pfam" id="PF13561">
    <property type="entry name" value="adh_short_C2"/>
    <property type="match status" value="1"/>
</dbReference>
<evidence type="ECO:0000259" key="3">
    <source>
        <dbReference type="SMART" id="SM00822"/>
    </source>
</evidence>
<protein>
    <submittedName>
        <fullName evidence="4">3-oxoacyl-[acyl-carrier protein] reductase</fullName>
    </submittedName>
</protein>
<gene>
    <name evidence="4" type="ORF">SAMN05216167_11612</name>
</gene>
<dbReference type="OrthoDB" id="9788235at2"/>
<accession>A0A1I2BUJ8</accession>
<dbReference type="EMBL" id="FOLQ01000016">
    <property type="protein sequence ID" value="SFE59665.1"/>
    <property type="molecule type" value="Genomic_DNA"/>
</dbReference>
<dbReference type="SMART" id="SM00822">
    <property type="entry name" value="PKS_KR"/>
    <property type="match status" value="1"/>
</dbReference>
<evidence type="ECO:0000256" key="2">
    <source>
        <dbReference type="ARBA" id="ARBA00023002"/>
    </source>
</evidence>
<keyword evidence="2" id="KW-0560">Oxidoreductase</keyword>
<dbReference type="Proteomes" id="UP000198598">
    <property type="component" value="Unassembled WGS sequence"/>
</dbReference>
<name>A0A1I2BUJ8_9BACT</name>
<dbReference type="InterPro" id="IPR057326">
    <property type="entry name" value="KR_dom"/>
</dbReference>
<dbReference type="PANTHER" id="PTHR43639">
    <property type="entry name" value="OXIDOREDUCTASE, SHORT-CHAIN DEHYDROGENASE/REDUCTASE FAMILY (AFU_ORTHOLOGUE AFUA_5G02870)"/>
    <property type="match status" value="1"/>
</dbReference>
<proteinExistence type="inferred from homology"/>
<organism evidence="4 5">
    <name type="scientific">Spirosoma endophyticum</name>
    <dbReference type="NCBI Taxonomy" id="662367"/>
    <lineage>
        <taxon>Bacteria</taxon>
        <taxon>Pseudomonadati</taxon>
        <taxon>Bacteroidota</taxon>
        <taxon>Cytophagia</taxon>
        <taxon>Cytophagales</taxon>
        <taxon>Cytophagaceae</taxon>
        <taxon>Spirosoma</taxon>
    </lineage>
</organism>
<evidence type="ECO:0000313" key="4">
    <source>
        <dbReference type="EMBL" id="SFE59665.1"/>
    </source>
</evidence>
<dbReference type="InterPro" id="IPR002347">
    <property type="entry name" value="SDR_fam"/>
</dbReference>
<sequence length="248" mass="25688">MAKLQGKVAFVTGGSRGIGAGIVQRLAEDGASVAFTYVSSGEKAEKLVSKLENLAVKALAIKADTGSDEEIDRAIQVVVQTFGRIDIIVNSAGLFITGTIDASDTDLVAFKKQWEVNVHGVVHTVRTALPYMGTGGRIISIGSTGGSHSPYPGIGDYAATKATLAAYTRSWARDLGSKNITANIIQPGLIDTDMNPADGLHSSAMLQSVALGRYGNPTDIGAAVAFLASDDAQYITGVTLNVDGGQTT</sequence>
<evidence type="ECO:0000313" key="5">
    <source>
        <dbReference type="Proteomes" id="UP000198598"/>
    </source>
</evidence>
<dbReference type="AlphaFoldDB" id="A0A1I2BUJ8"/>